<evidence type="ECO:0000256" key="8">
    <source>
        <dbReference type="HAMAP-Rule" id="MF_00423"/>
    </source>
</evidence>
<dbReference type="GO" id="GO:0005737">
    <property type="term" value="C:cytoplasm"/>
    <property type="evidence" value="ECO:0007669"/>
    <property type="project" value="UniProtKB-SubCell"/>
</dbReference>
<evidence type="ECO:0000256" key="4">
    <source>
        <dbReference type="ARBA" id="ARBA00022898"/>
    </source>
</evidence>
<name>A0A4R3KJV0_9BACI</name>
<dbReference type="EMBL" id="SMAB01000002">
    <property type="protein sequence ID" value="TCS83964.1"/>
    <property type="molecule type" value="Genomic_DNA"/>
</dbReference>
<dbReference type="InterPro" id="IPR018319">
    <property type="entry name" value="SelA-like"/>
</dbReference>
<comment type="pathway">
    <text evidence="8">Aminoacyl-tRNA biosynthesis; selenocysteinyl-tRNA(Sec) biosynthesis; selenocysteinyl-tRNA(Sec) from L-seryl-tRNA(Sec) (bacterial route): step 1/1.</text>
</comment>
<dbReference type="PANTHER" id="PTHR32328">
    <property type="entry name" value="L-SERYL-TRNA(SEC) SELENIUM TRANSFERASE"/>
    <property type="match status" value="1"/>
</dbReference>
<keyword evidence="11" id="KW-1185">Reference proteome</keyword>
<dbReference type="OrthoDB" id="9787096at2"/>
<evidence type="ECO:0000256" key="2">
    <source>
        <dbReference type="ARBA" id="ARBA00022490"/>
    </source>
</evidence>
<evidence type="ECO:0000256" key="6">
    <source>
        <dbReference type="ARBA" id="ARBA00023266"/>
    </source>
</evidence>
<keyword evidence="2 8" id="KW-0963">Cytoplasm</keyword>
<organism evidence="10 11">
    <name type="scientific">Tepidibacillus fermentans</name>
    <dbReference type="NCBI Taxonomy" id="1281767"/>
    <lineage>
        <taxon>Bacteria</taxon>
        <taxon>Bacillati</taxon>
        <taxon>Bacillota</taxon>
        <taxon>Bacilli</taxon>
        <taxon>Bacillales</taxon>
        <taxon>Bacillaceae</taxon>
        <taxon>Tepidibacillus</taxon>
    </lineage>
</organism>
<keyword evidence="3 8" id="KW-0808">Transferase</keyword>
<proteinExistence type="inferred from homology"/>
<evidence type="ECO:0000256" key="3">
    <source>
        <dbReference type="ARBA" id="ARBA00022679"/>
    </source>
</evidence>
<accession>A0A4R3KJV0</accession>
<evidence type="ECO:0000313" key="11">
    <source>
        <dbReference type="Proteomes" id="UP000295788"/>
    </source>
</evidence>
<comment type="similarity">
    <text evidence="7 8">Belongs to the SelA family.</text>
</comment>
<reference evidence="10 11" key="1">
    <citation type="submission" date="2019-03" db="EMBL/GenBank/DDBJ databases">
        <title>Genomic Encyclopedia of Type Strains, Phase IV (KMG-IV): sequencing the most valuable type-strain genomes for metagenomic binning, comparative biology and taxonomic classification.</title>
        <authorList>
            <person name="Goeker M."/>
        </authorList>
    </citation>
    <scope>NUCLEOTIDE SEQUENCE [LARGE SCALE GENOMIC DNA]</scope>
    <source>
        <strain evidence="10 11">DSM 23802</strain>
    </source>
</reference>
<dbReference type="InterPro" id="IPR015421">
    <property type="entry name" value="PyrdxlP-dep_Trfase_major"/>
</dbReference>
<comment type="caution">
    <text evidence="10">The sequence shown here is derived from an EMBL/GenBank/DDBJ whole genome shotgun (WGS) entry which is preliminary data.</text>
</comment>
<keyword evidence="6 8" id="KW-0711">Selenium</keyword>
<dbReference type="RefSeq" id="WP_132766837.1">
    <property type="nucleotide sequence ID" value="NZ_SMAB01000002.1"/>
</dbReference>
<keyword evidence="5 8" id="KW-0648">Protein biosynthesis</keyword>
<protein>
    <recommendedName>
        <fullName evidence="8">L-seryl-tRNA(Sec) selenium transferase</fullName>
        <ecNumber evidence="8">2.9.1.1</ecNumber>
    </recommendedName>
    <alternativeName>
        <fullName evidence="8">Selenocysteine synthase</fullName>
        <shortName evidence="8">Sec synthase</shortName>
    </alternativeName>
    <alternativeName>
        <fullName evidence="8">Selenocysteinyl-tRNA(Sec) synthase</fullName>
    </alternativeName>
</protein>
<dbReference type="Proteomes" id="UP000295788">
    <property type="component" value="Unassembled WGS sequence"/>
</dbReference>
<evidence type="ECO:0000256" key="7">
    <source>
        <dbReference type="ARBA" id="ARBA00044507"/>
    </source>
</evidence>
<dbReference type="UniPathway" id="UPA00906">
    <property type="reaction ID" value="UER00896"/>
</dbReference>
<keyword evidence="4 8" id="KW-0663">Pyridoxal phosphate</keyword>
<dbReference type="Gene3D" id="3.40.640.10">
    <property type="entry name" value="Type I PLP-dependent aspartate aminotransferase-like (Major domain)"/>
    <property type="match status" value="1"/>
</dbReference>
<dbReference type="InterPro" id="IPR004534">
    <property type="entry name" value="SelA_trans"/>
</dbReference>
<evidence type="ECO:0000256" key="5">
    <source>
        <dbReference type="ARBA" id="ARBA00022917"/>
    </source>
</evidence>
<comment type="cofactor">
    <cofactor evidence="1 8 9">
        <name>pyridoxal 5'-phosphate</name>
        <dbReference type="ChEBI" id="CHEBI:597326"/>
    </cofactor>
</comment>
<dbReference type="GO" id="GO:0004125">
    <property type="term" value="F:L-seryl-tRNA(Sec) selenium transferase activity"/>
    <property type="evidence" value="ECO:0007669"/>
    <property type="project" value="UniProtKB-UniRule"/>
</dbReference>
<evidence type="ECO:0000313" key="10">
    <source>
        <dbReference type="EMBL" id="TCS83964.1"/>
    </source>
</evidence>
<dbReference type="PANTHER" id="PTHR32328:SF0">
    <property type="entry name" value="L-SERYL-TRNA(SEC) SELENIUM TRANSFERASE"/>
    <property type="match status" value="1"/>
</dbReference>
<comment type="catalytic activity">
    <reaction evidence="8">
        <text>L-seryl-tRNA(Sec) + selenophosphate + H(+) = L-selenocysteinyl-tRNA(Sec) + phosphate</text>
        <dbReference type="Rhea" id="RHEA:22728"/>
        <dbReference type="Rhea" id="RHEA-COMP:9742"/>
        <dbReference type="Rhea" id="RHEA-COMP:9743"/>
        <dbReference type="ChEBI" id="CHEBI:15378"/>
        <dbReference type="ChEBI" id="CHEBI:16144"/>
        <dbReference type="ChEBI" id="CHEBI:43474"/>
        <dbReference type="ChEBI" id="CHEBI:78533"/>
        <dbReference type="ChEBI" id="CHEBI:78573"/>
        <dbReference type="EC" id="2.9.1.1"/>
    </reaction>
</comment>
<dbReference type="Gene3D" id="3.90.1150.180">
    <property type="match status" value="1"/>
</dbReference>
<dbReference type="EC" id="2.9.1.1" evidence="8"/>
<feature type="modified residue" description="N6-(pyridoxal phosphate)lysine" evidence="8 9">
    <location>
        <position position="297"/>
    </location>
</feature>
<sequence length="467" mass="52293">MLTEKQKEALRALPAVSTILQLPEVKKLIESSPLNLVSDIISKTIEIEREKILQSDTPTVLSLSTILEKIRHQYKRLTTPHLRSVVNGTGVILHTNLGRAKLSNESIFAAQLAATDYTNLEYTLSTGKRGSRYDHVEDLLVQLTGAEAALVVNNNASAVILILKEMAQGKEVIVSRGQLVEIGGSFRVSEIMAQSGAHLVEVGTTNKTHRYDYERAITDQTGLLMKVHTSNFKIIGFTKEVCLKTLVEIGKEHQIPVYEDLGSGVLYDFKKHGIGNEPTVQETVKAGADLVSFSGDKLLGGPQAGIIVGKKKWIDRLKKNQLTRSLRVDKMTLAALEATLRHYLLEEAHEKVPTLKMILMDEKTIQERSQKLYEMLKSVVSEQFEMKIIDGFSEIGGGSMPDVQLPTKLISIRPFNYPVHKFEQELRISPPHIIGRIFEEQFVLDVRTIEPKEFELILAKIQRIVNK</sequence>
<evidence type="ECO:0000256" key="9">
    <source>
        <dbReference type="PIRSR" id="PIRSR618319-50"/>
    </source>
</evidence>
<dbReference type="AlphaFoldDB" id="A0A4R3KJV0"/>
<gene>
    <name evidence="8" type="primary">selA</name>
    <name evidence="10" type="ORF">EDD72_1022</name>
</gene>
<dbReference type="GO" id="GO:0001717">
    <property type="term" value="P:conversion of seryl-tRNAsec to selenocys-tRNAsec"/>
    <property type="evidence" value="ECO:0007669"/>
    <property type="project" value="UniProtKB-UniRule"/>
</dbReference>
<evidence type="ECO:0000256" key="1">
    <source>
        <dbReference type="ARBA" id="ARBA00001933"/>
    </source>
</evidence>
<dbReference type="SUPFAM" id="SSF53383">
    <property type="entry name" value="PLP-dependent transferases"/>
    <property type="match status" value="1"/>
</dbReference>
<comment type="subcellular location">
    <subcellularLocation>
        <location evidence="8">Cytoplasm</location>
    </subcellularLocation>
</comment>
<comment type="function">
    <text evidence="8">Converts seryl-tRNA(Sec) to selenocysteinyl-tRNA(Sec) required for selenoprotein biosynthesis.</text>
</comment>
<dbReference type="Pfam" id="PF03841">
    <property type="entry name" value="SelA"/>
    <property type="match status" value="1"/>
</dbReference>
<dbReference type="NCBIfam" id="TIGR00474">
    <property type="entry name" value="selA"/>
    <property type="match status" value="1"/>
</dbReference>
<dbReference type="GO" id="GO:0001514">
    <property type="term" value="P:selenocysteine incorporation"/>
    <property type="evidence" value="ECO:0007669"/>
    <property type="project" value="UniProtKB-UniRule"/>
</dbReference>
<dbReference type="InterPro" id="IPR015424">
    <property type="entry name" value="PyrdxlP-dep_Trfase"/>
</dbReference>
<dbReference type="HAMAP" id="MF_00423">
    <property type="entry name" value="SelA"/>
    <property type="match status" value="1"/>
</dbReference>